<evidence type="ECO:0000313" key="2">
    <source>
        <dbReference type="Proteomes" id="UP000504633"/>
    </source>
</evidence>
<proteinExistence type="predicted"/>
<gene>
    <name evidence="3" type="primary">LOC111603123</name>
</gene>
<dbReference type="GeneID" id="111603123"/>
<reference evidence="3" key="1">
    <citation type="submission" date="2025-08" db="UniProtKB">
        <authorList>
            <consortium name="RefSeq"/>
        </authorList>
    </citation>
    <scope>IDENTIFICATION</scope>
    <source>
        <strain evidence="3">15085-1641.00</strain>
        <tissue evidence="3">Whole body</tissue>
    </source>
</reference>
<name>A0A6J1MAT8_DROHY</name>
<keyword evidence="2" id="KW-1185">Reference proteome</keyword>
<dbReference type="OMA" id="RNAWQSM"/>
<dbReference type="RefSeq" id="XP_023176364.1">
    <property type="nucleotide sequence ID" value="XM_023320596.1"/>
</dbReference>
<feature type="chain" id="PRO_5026746988" evidence="1">
    <location>
        <begin position="25"/>
        <end position="103"/>
    </location>
</feature>
<evidence type="ECO:0000256" key="1">
    <source>
        <dbReference type="SAM" id="SignalP"/>
    </source>
</evidence>
<dbReference type="Proteomes" id="UP000504633">
    <property type="component" value="Unplaced"/>
</dbReference>
<sequence length="103" mass="11789">MISTWRFVFGLVLGLGTLGLLVSCQKDLELDYSDEYDSVRPMLIYPDEPRLENRLAAAAQEFGESIRNAWQSMADSFHNYFEELRTVFADGVDDNIETFPESN</sequence>
<dbReference type="PROSITE" id="PS51257">
    <property type="entry name" value="PROKAR_LIPOPROTEIN"/>
    <property type="match status" value="1"/>
</dbReference>
<evidence type="ECO:0000313" key="3">
    <source>
        <dbReference type="RefSeq" id="XP_023176364.1"/>
    </source>
</evidence>
<feature type="signal peptide" evidence="1">
    <location>
        <begin position="1"/>
        <end position="24"/>
    </location>
</feature>
<protein>
    <submittedName>
        <fullName evidence="3">Uncharacterized protein LOC111603123</fullName>
    </submittedName>
</protein>
<organism evidence="2 3">
    <name type="scientific">Drosophila hydei</name>
    <name type="common">Fruit fly</name>
    <dbReference type="NCBI Taxonomy" id="7224"/>
    <lineage>
        <taxon>Eukaryota</taxon>
        <taxon>Metazoa</taxon>
        <taxon>Ecdysozoa</taxon>
        <taxon>Arthropoda</taxon>
        <taxon>Hexapoda</taxon>
        <taxon>Insecta</taxon>
        <taxon>Pterygota</taxon>
        <taxon>Neoptera</taxon>
        <taxon>Endopterygota</taxon>
        <taxon>Diptera</taxon>
        <taxon>Brachycera</taxon>
        <taxon>Muscomorpha</taxon>
        <taxon>Ephydroidea</taxon>
        <taxon>Drosophilidae</taxon>
        <taxon>Drosophila</taxon>
    </lineage>
</organism>
<accession>A0A6J1MAT8</accession>
<dbReference type="OrthoDB" id="7845654at2759"/>
<dbReference type="KEGG" id="dhe:111603123"/>
<keyword evidence="1" id="KW-0732">Signal</keyword>
<dbReference type="AlphaFoldDB" id="A0A6J1MAT8"/>